<evidence type="ECO:0000313" key="2">
    <source>
        <dbReference type="Proteomes" id="UP000287352"/>
    </source>
</evidence>
<evidence type="ECO:0008006" key="3">
    <source>
        <dbReference type="Google" id="ProtNLM"/>
    </source>
</evidence>
<dbReference type="Pfam" id="PF08713">
    <property type="entry name" value="DNA_alkylation"/>
    <property type="match status" value="1"/>
</dbReference>
<dbReference type="InterPro" id="IPR016024">
    <property type="entry name" value="ARM-type_fold"/>
</dbReference>
<dbReference type="EMBL" id="BIFR01000002">
    <property type="protein sequence ID" value="GCE15480.1"/>
    <property type="molecule type" value="Genomic_DNA"/>
</dbReference>
<reference evidence="2" key="1">
    <citation type="submission" date="2018-12" db="EMBL/GenBank/DDBJ databases">
        <title>Tengunoibacter tsumagoiensis gen. nov., sp. nov., Dictyobacter kobayashii sp. nov., D. alpinus sp. nov., and D. joshuensis sp. nov. and description of Dictyobacteraceae fam. nov. within the order Ktedonobacterales isolated from Tengu-no-mugimeshi.</title>
        <authorList>
            <person name="Wang C.M."/>
            <person name="Zheng Y."/>
            <person name="Sakai Y."/>
            <person name="Toyoda A."/>
            <person name="Minakuchi Y."/>
            <person name="Abe K."/>
            <person name="Yokota A."/>
            <person name="Yabe S."/>
        </authorList>
    </citation>
    <scope>NUCLEOTIDE SEQUENCE [LARGE SCALE GENOMIC DNA]</scope>
    <source>
        <strain evidence="2">Uno3</strain>
    </source>
</reference>
<name>A0A402A8J7_9CHLR</name>
<dbReference type="AlphaFoldDB" id="A0A402A8J7"/>
<dbReference type="OrthoDB" id="9797162at2"/>
<dbReference type="Proteomes" id="UP000287352">
    <property type="component" value="Unassembled WGS sequence"/>
</dbReference>
<dbReference type="RefSeq" id="WP_126582934.1">
    <property type="nucleotide sequence ID" value="NZ_BIFR01000002.1"/>
</dbReference>
<gene>
    <name evidence="1" type="ORF">KTT_53390</name>
</gene>
<keyword evidence="2" id="KW-1185">Reference proteome</keyword>
<sequence>MYTLDQQSIEAQVANVQHGFKEMQQSAQGIIAQYDPQDSFSFAKELFASEKHQVRMVGVFVMGYVAHQSNDVLTFLRHTVSIDSSWQVQEILAQAFNQYCHDIGYEQALSDIKDWLTDSNPNVKRAVTEGLRIWNRRDYFKQYPAVAISLLSEWKDHESEYLRKSVGNALRDISRTEKALVQQEVTTWNVNDPKISFTYKLACKFL</sequence>
<proteinExistence type="predicted"/>
<evidence type="ECO:0000313" key="1">
    <source>
        <dbReference type="EMBL" id="GCE15480.1"/>
    </source>
</evidence>
<accession>A0A402A8J7</accession>
<dbReference type="Gene3D" id="1.10.1240.70">
    <property type="match status" value="1"/>
</dbReference>
<dbReference type="Gene3D" id="1.25.40.290">
    <property type="entry name" value="ARM repeat domains"/>
    <property type="match status" value="1"/>
</dbReference>
<organism evidence="1 2">
    <name type="scientific">Tengunoibacter tsumagoiensis</name>
    <dbReference type="NCBI Taxonomy" id="2014871"/>
    <lineage>
        <taxon>Bacteria</taxon>
        <taxon>Bacillati</taxon>
        <taxon>Chloroflexota</taxon>
        <taxon>Ktedonobacteria</taxon>
        <taxon>Ktedonobacterales</taxon>
        <taxon>Dictyobacteraceae</taxon>
        <taxon>Tengunoibacter</taxon>
    </lineage>
</organism>
<dbReference type="InterPro" id="IPR014825">
    <property type="entry name" value="DNA_alkylation"/>
</dbReference>
<protein>
    <recommendedName>
        <fullName evidence="3">DNA alkylation repair protein</fullName>
    </recommendedName>
</protein>
<dbReference type="SUPFAM" id="SSF48371">
    <property type="entry name" value="ARM repeat"/>
    <property type="match status" value="1"/>
</dbReference>
<comment type="caution">
    <text evidence="1">The sequence shown here is derived from an EMBL/GenBank/DDBJ whole genome shotgun (WGS) entry which is preliminary data.</text>
</comment>